<evidence type="ECO:0000313" key="1">
    <source>
        <dbReference type="EMBL" id="TAJ44550.1"/>
    </source>
</evidence>
<organism evidence="1 2">
    <name type="scientific">Methanofollis fontis</name>
    <dbReference type="NCBI Taxonomy" id="2052832"/>
    <lineage>
        <taxon>Archaea</taxon>
        <taxon>Methanobacteriati</taxon>
        <taxon>Methanobacteriota</taxon>
        <taxon>Stenosarchaea group</taxon>
        <taxon>Methanomicrobia</taxon>
        <taxon>Methanomicrobiales</taxon>
        <taxon>Methanomicrobiaceae</taxon>
        <taxon>Methanofollis</taxon>
    </lineage>
</organism>
<sequence length="271" mass="29174">MDFERKAAIAVALLILAVAAAMIAQGIAEREVMAITGEEVASPIPHSEITLTAVAFLYGPQDYRPYAKPLSLNTIPETDNGTLWYLAFVMLNDTPQGGNPALFRQRSVAVDYAFQNLSGTAAFYLYGTRAGFGKSWTSRQEGYGACGWTVRGDAPAGEVMPQVSVLQNTFPVRVRLANTMGLGPDEITTGVMTFWFPLVGSGEDAIHITSDLAHWKGEIVTDAPPSGRFFITHTGGSEVGSVCLCVAVDQPQPDSFSLWIHTEPAEAAGWR</sequence>
<dbReference type="Proteomes" id="UP000292580">
    <property type="component" value="Unassembled WGS sequence"/>
</dbReference>
<gene>
    <name evidence="1" type="ORF">CUJ86_04340</name>
</gene>
<comment type="caution">
    <text evidence="1">The sequence shown here is derived from an EMBL/GenBank/DDBJ whole genome shotgun (WGS) entry which is preliminary data.</text>
</comment>
<accession>A0A483CNI0</accession>
<name>A0A483CNI0_9EURY</name>
<keyword evidence="2" id="KW-1185">Reference proteome</keyword>
<dbReference type="AlphaFoldDB" id="A0A483CNI0"/>
<proteinExistence type="predicted"/>
<protein>
    <submittedName>
        <fullName evidence="1">Uncharacterized protein</fullName>
    </submittedName>
</protein>
<evidence type="ECO:0000313" key="2">
    <source>
        <dbReference type="Proteomes" id="UP000292580"/>
    </source>
</evidence>
<dbReference type="EMBL" id="PGCL01000002">
    <property type="protein sequence ID" value="TAJ44550.1"/>
    <property type="molecule type" value="Genomic_DNA"/>
</dbReference>
<dbReference type="RefSeq" id="WP_130646341.1">
    <property type="nucleotide sequence ID" value="NZ_PGCL01000002.1"/>
</dbReference>
<dbReference type="OrthoDB" id="112265at2157"/>
<reference evidence="1 2" key="1">
    <citation type="submission" date="2017-11" db="EMBL/GenBank/DDBJ databases">
        <title>Isolation and Characterization of Methanofollis Species from Methane Seep Offshore SW Taiwan.</title>
        <authorList>
            <person name="Teng N.-H."/>
            <person name="Lai M.-C."/>
            <person name="Chen S.-C."/>
        </authorList>
    </citation>
    <scope>NUCLEOTIDE SEQUENCE [LARGE SCALE GENOMIC DNA]</scope>
    <source>
        <strain evidence="1 2">FWC-SCC2</strain>
    </source>
</reference>